<reference evidence="1 2" key="1">
    <citation type="submission" date="2016-10" db="EMBL/GenBank/DDBJ databases">
        <title>The genome sequence of Colletotrichum fioriniae PJ7.</title>
        <authorList>
            <person name="Baroncelli R."/>
        </authorList>
    </citation>
    <scope>NUCLEOTIDE SEQUENCE [LARGE SCALE GENOMIC DNA]</scope>
    <source>
        <strain evidence="1">Col 31</strain>
    </source>
</reference>
<evidence type="ECO:0000313" key="1">
    <source>
        <dbReference type="EMBL" id="KAK1467326.1"/>
    </source>
</evidence>
<dbReference type="Proteomes" id="UP001239795">
    <property type="component" value="Unassembled WGS sequence"/>
</dbReference>
<evidence type="ECO:0000313" key="2">
    <source>
        <dbReference type="Proteomes" id="UP001239795"/>
    </source>
</evidence>
<protein>
    <submittedName>
        <fullName evidence="1">Uncharacterized protein</fullName>
    </submittedName>
</protein>
<dbReference type="AlphaFoldDB" id="A0AAI9XX69"/>
<dbReference type="EMBL" id="MLGG01000002">
    <property type="protein sequence ID" value="KAK1467326.1"/>
    <property type="molecule type" value="Genomic_DNA"/>
</dbReference>
<name>A0AAI9XX69_9PEZI</name>
<proteinExistence type="predicted"/>
<accession>A0AAI9XX69</accession>
<sequence length="43" mass="4696">MRLRGEPESARIIRPPGRARGNFPRCSGWAPGAYLSMALGRLA</sequence>
<organism evidence="1 2">
    <name type="scientific">Colletotrichum melonis</name>
    <dbReference type="NCBI Taxonomy" id="1209925"/>
    <lineage>
        <taxon>Eukaryota</taxon>
        <taxon>Fungi</taxon>
        <taxon>Dikarya</taxon>
        <taxon>Ascomycota</taxon>
        <taxon>Pezizomycotina</taxon>
        <taxon>Sordariomycetes</taxon>
        <taxon>Hypocreomycetidae</taxon>
        <taxon>Glomerellales</taxon>
        <taxon>Glomerellaceae</taxon>
        <taxon>Colletotrichum</taxon>
        <taxon>Colletotrichum acutatum species complex</taxon>
    </lineage>
</organism>
<comment type="caution">
    <text evidence="1">The sequence shown here is derived from an EMBL/GenBank/DDBJ whole genome shotgun (WGS) entry which is preliminary data.</text>
</comment>
<gene>
    <name evidence="1" type="ORF">CMEL01_11319</name>
</gene>
<keyword evidence="2" id="KW-1185">Reference proteome</keyword>